<dbReference type="AlphaFoldDB" id="A0A445N3T7"/>
<dbReference type="InterPro" id="IPR015946">
    <property type="entry name" value="KH_dom-like_a/b"/>
</dbReference>
<dbReference type="EMBL" id="OJIN01000235">
    <property type="protein sequence ID" value="SPD76351.1"/>
    <property type="molecule type" value="Genomic_DNA"/>
</dbReference>
<protein>
    <submittedName>
        <fullName evidence="1">OsmC family protein</fullName>
    </submittedName>
</protein>
<reference evidence="1" key="1">
    <citation type="submission" date="2018-01" db="EMBL/GenBank/DDBJ databases">
        <authorList>
            <person name="Regsiter A."/>
            <person name="William W."/>
        </authorList>
    </citation>
    <scope>NUCLEOTIDE SEQUENCE</scope>
    <source>
        <strain evidence="1">TRIP AH-1</strain>
    </source>
</reference>
<dbReference type="InterPro" id="IPR036102">
    <property type="entry name" value="OsmC/Ohrsf"/>
</dbReference>
<accession>A0A445N3T7</accession>
<proteinExistence type="predicted"/>
<dbReference type="Gene3D" id="3.30.300.20">
    <property type="match status" value="1"/>
</dbReference>
<gene>
    <name evidence="1" type="ORF">PITCH_A890060</name>
</gene>
<sequence>MSIYKNRVEWRGEHKGFTWCQNGTEMVFSAPPDLFGLADVLTPEDAFMAAANTCYHMMVIWAMERFKIDLVSFECEAAGEVEEHIDRTSWFKTVKLAPRLVVRDKPSEVVRRALDMALKYSTICQSLKSKIVIQPTIIVQ</sequence>
<dbReference type="SUPFAM" id="SSF82784">
    <property type="entry name" value="OsmC-like"/>
    <property type="match status" value="1"/>
</dbReference>
<dbReference type="InterPro" id="IPR003718">
    <property type="entry name" value="OsmC/Ohr_fam"/>
</dbReference>
<evidence type="ECO:0000313" key="1">
    <source>
        <dbReference type="EMBL" id="SPD76351.1"/>
    </source>
</evidence>
<organism evidence="1">
    <name type="scientific">uncultured Desulfobacterium sp</name>
    <dbReference type="NCBI Taxonomy" id="201089"/>
    <lineage>
        <taxon>Bacteria</taxon>
        <taxon>Pseudomonadati</taxon>
        <taxon>Thermodesulfobacteriota</taxon>
        <taxon>Desulfobacteria</taxon>
        <taxon>Desulfobacterales</taxon>
        <taxon>Desulfobacteriaceae</taxon>
        <taxon>Desulfobacterium</taxon>
        <taxon>environmental samples</taxon>
    </lineage>
</organism>
<name>A0A445N3T7_9BACT</name>
<dbReference type="Pfam" id="PF02566">
    <property type="entry name" value="OsmC"/>
    <property type="match status" value="1"/>
</dbReference>